<dbReference type="CDD" id="cd00030">
    <property type="entry name" value="C2"/>
    <property type="match status" value="1"/>
</dbReference>
<dbReference type="Proteomes" id="UP000191024">
    <property type="component" value="Chromosome G"/>
</dbReference>
<dbReference type="Pfam" id="PF00168">
    <property type="entry name" value="C2"/>
    <property type="match status" value="1"/>
</dbReference>
<organism evidence="4 5">
    <name type="scientific">Lachancea mirantina</name>
    <dbReference type="NCBI Taxonomy" id="1230905"/>
    <lineage>
        <taxon>Eukaryota</taxon>
        <taxon>Fungi</taxon>
        <taxon>Dikarya</taxon>
        <taxon>Ascomycota</taxon>
        <taxon>Saccharomycotina</taxon>
        <taxon>Saccharomycetes</taxon>
        <taxon>Saccharomycetales</taxon>
        <taxon>Saccharomycetaceae</taxon>
        <taxon>Lachancea</taxon>
    </lineage>
</organism>
<keyword evidence="1" id="KW-0343">GTPase activation</keyword>
<dbReference type="Pfam" id="PF00616">
    <property type="entry name" value="RasGAP"/>
    <property type="match status" value="1"/>
</dbReference>
<dbReference type="PROSITE" id="PS00509">
    <property type="entry name" value="RAS_GTPASE_ACTIV_1"/>
    <property type="match status" value="1"/>
</dbReference>
<dbReference type="Gene3D" id="2.60.40.150">
    <property type="entry name" value="C2 domain"/>
    <property type="match status" value="1"/>
</dbReference>
<dbReference type="EMBL" id="LT598469">
    <property type="protein sequence ID" value="SCV00273.1"/>
    <property type="molecule type" value="Genomic_DNA"/>
</dbReference>
<dbReference type="OrthoDB" id="775356at2759"/>
<feature type="domain" description="C2" evidence="2">
    <location>
        <begin position="338"/>
        <end position="456"/>
    </location>
</feature>
<reference evidence="4 5" key="1">
    <citation type="submission" date="2016-03" db="EMBL/GenBank/DDBJ databases">
        <authorList>
            <person name="Devillers H."/>
        </authorList>
    </citation>
    <scope>NUCLEOTIDE SEQUENCE [LARGE SCALE GENOMIC DNA]</scope>
    <source>
        <strain evidence="4">CBS 11717</strain>
    </source>
</reference>
<evidence type="ECO:0000259" key="3">
    <source>
        <dbReference type="PROSITE" id="PS50018"/>
    </source>
</evidence>
<feature type="domain" description="Ras-GAP" evidence="3">
    <location>
        <begin position="515"/>
        <end position="731"/>
    </location>
</feature>
<dbReference type="PANTHER" id="PTHR10194">
    <property type="entry name" value="RAS GTPASE-ACTIVATING PROTEINS"/>
    <property type="match status" value="1"/>
</dbReference>
<name>A0A1G4K8C9_9SACH</name>
<dbReference type="SMART" id="SM00323">
    <property type="entry name" value="RasGAP"/>
    <property type="match status" value="1"/>
</dbReference>
<dbReference type="CDD" id="cd05137">
    <property type="entry name" value="RasGAP_CLA2_BUD2"/>
    <property type="match status" value="1"/>
</dbReference>
<keyword evidence="5" id="KW-1185">Reference proteome</keyword>
<dbReference type="SUPFAM" id="SSF48350">
    <property type="entry name" value="GTPase activation domain, GAP"/>
    <property type="match status" value="1"/>
</dbReference>
<dbReference type="PROSITE" id="PS50018">
    <property type="entry name" value="RAS_GTPASE_ACTIV_2"/>
    <property type="match status" value="1"/>
</dbReference>
<dbReference type="PANTHER" id="PTHR10194:SF60">
    <property type="entry name" value="RAS GTPASE-ACTIVATING PROTEIN RASKOL"/>
    <property type="match status" value="1"/>
</dbReference>
<dbReference type="InterPro" id="IPR008936">
    <property type="entry name" value="Rho_GTPase_activation_prot"/>
</dbReference>
<dbReference type="InterPro" id="IPR039360">
    <property type="entry name" value="Ras_GTPase"/>
</dbReference>
<evidence type="ECO:0000259" key="2">
    <source>
        <dbReference type="PROSITE" id="PS50004"/>
    </source>
</evidence>
<dbReference type="GO" id="GO:0005096">
    <property type="term" value="F:GTPase activator activity"/>
    <property type="evidence" value="ECO:0007669"/>
    <property type="project" value="UniProtKB-KW"/>
</dbReference>
<dbReference type="Gene3D" id="1.10.506.10">
    <property type="entry name" value="GTPase Activation - p120gap, domain 1"/>
    <property type="match status" value="1"/>
</dbReference>
<dbReference type="PROSITE" id="PS50004">
    <property type="entry name" value="C2"/>
    <property type="match status" value="1"/>
</dbReference>
<dbReference type="SUPFAM" id="SSF49562">
    <property type="entry name" value="C2 domain (Calcium/lipid-binding domain, CaLB)"/>
    <property type="match status" value="1"/>
</dbReference>
<evidence type="ECO:0000313" key="4">
    <source>
        <dbReference type="EMBL" id="SCV00273.1"/>
    </source>
</evidence>
<protein>
    <submittedName>
        <fullName evidence="4">LAMI_0G03994g1_1</fullName>
    </submittedName>
</protein>
<dbReference type="GO" id="GO:0007165">
    <property type="term" value="P:signal transduction"/>
    <property type="evidence" value="ECO:0007669"/>
    <property type="project" value="UniProtKB-ARBA"/>
</dbReference>
<accession>A0A1G4K8C9</accession>
<dbReference type="InterPro" id="IPR035892">
    <property type="entry name" value="C2_domain_sf"/>
</dbReference>
<evidence type="ECO:0000256" key="1">
    <source>
        <dbReference type="ARBA" id="ARBA00022468"/>
    </source>
</evidence>
<dbReference type="SMART" id="SM00239">
    <property type="entry name" value="C2"/>
    <property type="match status" value="1"/>
</dbReference>
<dbReference type="AlphaFoldDB" id="A0A1G4K8C9"/>
<proteinExistence type="predicted"/>
<dbReference type="STRING" id="1230905.A0A1G4K8C9"/>
<gene>
    <name evidence="4" type="ORF">LAMI_0G03994G</name>
</gene>
<sequence length="1048" mass="119095">MAVGISSPTLIDNKNDDKSLISGKVDGRRSAGVQKSELIKQIISKRGVFEGILEWCSDISLNDWRAHLLQINNQGKLCQAPSTRDVQDMQETLQTTMNNSGTILKHLQGCELQLMADEGGGSSTLRVSTKQATIYLRSKDRSIFISLLASLIFWQSLKPAGIFNKICVFQTIFPSQEKPIDMLVCQLNVYGPIPRNRNVNILDLKQEPPHDVKLDEKTTEGWFSAMGTLKSNGRLDLISQIDGSLLYSLAMPQLLRSEIQIVNSSIFKNENTLYVGFIPELRRRLKVSRKTSLIRSSAGESCDRIYLQFPLRIDLEDWLVALQSFSRAEMASLFGSDKSNELRISNRFKLSILEADFGGINLFEEQGRGRPDNSALYVKVLIWGITWAKTSLVSGTNTPFWREEFDFNFSVGVPDLCIRVMQKVPSSKTTQILGEIHVTQGMLNDMSLGAETRFPVFHFEHENFQLGTICIKATSSLNTVLPSINFSKFETMLLSADLSKVREYVYDRSLSEYLKLEDLSVVLLDIFQAIGRIDEWLQALSAKEIAEADGSILRNNNKKLPSTHIFNSLFRGNSILTKSIEKYFYRVGSEYLERTLGGILRRIVDEDVFYELDPSRIEETDEFVKVQIIKSNATELMALAEKIWKSICSTSNDLPPEIKLHLKIIRKNLEIICHTTDVRSTLNCISGFLFLRFFCPVILNPKLFDLVEDHPNARPRRTLILLSKMLLNLSTITFFGKKEPYMEDMNDFIRKHEAEFLDYIDKVTEKKLDFTPKLLKLSSTVSRPELLMNKKILKELPTNPFLIDKYLRETELISVLAHSRMRKDDILASKKQLSIIPVCNTSQGQYSPQLKVNIGELEFEKMTENNAEIFGDDLMKYLGTPDNLESELNMETQTKYESHMEQIEQESCLLYNKLEHLTNVLSGYEFPNDIILGKAEFATYLVESLYLDEKKNIINDINGTMAKEGGLKKFFSDTANNLPLISSPRTTNQGFSQSDVIHETRATAFTEVRKSEGSKNGRFTSFVKRAGTVSSNSDKGSSKLLRIFRKRA</sequence>
<dbReference type="InterPro" id="IPR000008">
    <property type="entry name" value="C2_dom"/>
</dbReference>
<evidence type="ECO:0000313" key="5">
    <source>
        <dbReference type="Proteomes" id="UP000191024"/>
    </source>
</evidence>
<dbReference type="InterPro" id="IPR023152">
    <property type="entry name" value="RasGAP_CS"/>
</dbReference>
<dbReference type="InterPro" id="IPR001936">
    <property type="entry name" value="RasGAP_dom"/>
</dbReference>